<dbReference type="Proteomes" id="UP000053097">
    <property type="component" value="Unassembled WGS sequence"/>
</dbReference>
<organism evidence="1 2">
    <name type="scientific">Ooceraea biroi</name>
    <name type="common">Clonal raider ant</name>
    <name type="synonym">Cerapachys biroi</name>
    <dbReference type="NCBI Taxonomy" id="2015173"/>
    <lineage>
        <taxon>Eukaryota</taxon>
        <taxon>Metazoa</taxon>
        <taxon>Ecdysozoa</taxon>
        <taxon>Arthropoda</taxon>
        <taxon>Hexapoda</taxon>
        <taxon>Insecta</taxon>
        <taxon>Pterygota</taxon>
        <taxon>Neoptera</taxon>
        <taxon>Endopterygota</taxon>
        <taxon>Hymenoptera</taxon>
        <taxon>Apocrita</taxon>
        <taxon>Aculeata</taxon>
        <taxon>Formicoidea</taxon>
        <taxon>Formicidae</taxon>
        <taxon>Dorylinae</taxon>
        <taxon>Ooceraea</taxon>
    </lineage>
</organism>
<dbReference type="EMBL" id="KK107168">
    <property type="protein sequence ID" value="EZA56174.1"/>
    <property type="molecule type" value="Genomic_DNA"/>
</dbReference>
<gene>
    <name evidence="1" type="ORF">X777_03506</name>
</gene>
<proteinExistence type="predicted"/>
<name>A0A026WM48_OOCBI</name>
<keyword evidence="2" id="KW-1185">Reference proteome</keyword>
<dbReference type="AlphaFoldDB" id="A0A026WM48"/>
<sequence length="50" mass="6242">MRDKRNECNRRLWSPVFLMSPHLEVIQFGDYRGRRRRESRDLLLGRVRNR</sequence>
<reference evidence="1 2" key="1">
    <citation type="journal article" date="2014" name="Curr. Biol.">
        <title>The genome of the clonal raider ant Cerapachys biroi.</title>
        <authorList>
            <person name="Oxley P.R."/>
            <person name="Ji L."/>
            <person name="Fetter-Pruneda I."/>
            <person name="McKenzie S.K."/>
            <person name="Li C."/>
            <person name="Hu H."/>
            <person name="Zhang G."/>
            <person name="Kronauer D.J."/>
        </authorList>
    </citation>
    <scope>NUCLEOTIDE SEQUENCE [LARGE SCALE GENOMIC DNA]</scope>
</reference>
<evidence type="ECO:0000313" key="2">
    <source>
        <dbReference type="Proteomes" id="UP000053097"/>
    </source>
</evidence>
<evidence type="ECO:0000313" key="1">
    <source>
        <dbReference type="EMBL" id="EZA56174.1"/>
    </source>
</evidence>
<protein>
    <submittedName>
        <fullName evidence="1">Uncharacterized protein</fullName>
    </submittedName>
</protein>
<accession>A0A026WM48</accession>